<name>A0A645CIJ4_9ZZZZ</name>
<protein>
    <recommendedName>
        <fullName evidence="1">Nudix hydrolase domain-containing protein</fullName>
    </recommendedName>
</protein>
<dbReference type="AlphaFoldDB" id="A0A645CIJ4"/>
<dbReference type="EMBL" id="VSSQ01027492">
    <property type="protein sequence ID" value="MPM76771.1"/>
    <property type="molecule type" value="Genomic_DNA"/>
</dbReference>
<gene>
    <name evidence="2" type="ORF">SDC9_123770</name>
</gene>
<dbReference type="Pfam" id="PF00293">
    <property type="entry name" value="NUDIX"/>
    <property type="match status" value="1"/>
</dbReference>
<accession>A0A645CIJ4</accession>
<dbReference type="SUPFAM" id="SSF55811">
    <property type="entry name" value="Nudix"/>
    <property type="match status" value="1"/>
</dbReference>
<dbReference type="InterPro" id="IPR000086">
    <property type="entry name" value="NUDIX_hydrolase_dom"/>
</dbReference>
<feature type="domain" description="Nudix hydrolase" evidence="1">
    <location>
        <begin position="13"/>
        <end position="151"/>
    </location>
</feature>
<reference evidence="2" key="1">
    <citation type="submission" date="2019-08" db="EMBL/GenBank/DDBJ databases">
        <authorList>
            <person name="Kucharzyk K."/>
            <person name="Murdoch R.W."/>
            <person name="Higgins S."/>
            <person name="Loffler F."/>
        </authorList>
    </citation>
    <scope>NUCLEOTIDE SEQUENCE</scope>
</reference>
<dbReference type="PROSITE" id="PS51462">
    <property type="entry name" value="NUDIX"/>
    <property type="match status" value="1"/>
</dbReference>
<sequence length="153" mass="18109">MKHHRSHHPTNKVPYHGAGILFWHQAEDGQLSVLLGLRSHHPQKGKWSIPAGGWEMKDAYDEHKKRNYQKTAIRETWEEIKLMVDNPNDLTYLWSRHLLVYHFVVYACQLSEKRKVVRYQEFSEVRWFPVDSLLDSSVGFVRSQVAALVRQHH</sequence>
<dbReference type="Gene3D" id="3.90.79.10">
    <property type="entry name" value="Nucleoside Triphosphate Pyrophosphohydrolase"/>
    <property type="match status" value="1"/>
</dbReference>
<evidence type="ECO:0000259" key="1">
    <source>
        <dbReference type="PROSITE" id="PS51462"/>
    </source>
</evidence>
<comment type="caution">
    <text evidence="2">The sequence shown here is derived from an EMBL/GenBank/DDBJ whole genome shotgun (WGS) entry which is preliminary data.</text>
</comment>
<dbReference type="InterPro" id="IPR015797">
    <property type="entry name" value="NUDIX_hydrolase-like_dom_sf"/>
</dbReference>
<dbReference type="CDD" id="cd02883">
    <property type="entry name" value="NUDIX_Hydrolase"/>
    <property type="match status" value="1"/>
</dbReference>
<evidence type="ECO:0000313" key="2">
    <source>
        <dbReference type="EMBL" id="MPM76771.1"/>
    </source>
</evidence>
<organism evidence="2">
    <name type="scientific">bioreactor metagenome</name>
    <dbReference type="NCBI Taxonomy" id="1076179"/>
    <lineage>
        <taxon>unclassified sequences</taxon>
        <taxon>metagenomes</taxon>
        <taxon>ecological metagenomes</taxon>
    </lineage>
</organism>
<proteinExistence type="predicted"/>